<dbReference type="PANTHER" id="PTHR45646:SF11">
    <property type="entry name" value="SERINE_THREONINE-PROTEIN KINASE DOA"/>
    <property type="match status" value="1"/>
</dbReference>
<dbReference type="GO" id="GO:0004674">
    <property type="term" value="F:protein serine/threonine kinase activity"/>
    <property type="evidence" value="ECO:0007669"/>
    <property type="project" value="UniProtKB-KW"/>
</dbReference>
<dbReference type="PROSITE" id="PS00107">
    <property type="entry name" value="PROTEIN_KINASE_ATP"/>
    <property type="match status" value="1"/>
</dbReference>
<dbReference type="Proteomes" id="UP001215151">
    <property type="component" value="Unassembled WGS sequence"/>
</dbReference>
<reference evidence="8" key="1">
    <citation type="submission" date="2022-11" db="EMBL/GenBank/DDBJ databases">
        <title>Genome Sequence of Cubamyces cubensis.</title>
        <authorList>
            <person name="Buettner E."/>
        </authorList>
    </citation>
    <scope>NUCLEOTIDE SEQUENCE</scope>
    <source>
        <strain evidence="8">MPL-01</strain>
    </source>
</reference>
<keyword evidence="9" id="KW-1185">Reference proteome</keyword>
<dbReference type="PANTHER" id="PTHR45646">
    <property type="entry name" value="SERINE/THREONINE-PROTEIN KINASE DOA-RELATED"/>
    <property type="match status" value="1"/>
</dbReference>
<dbReference type="InterPro" id="IPR017441">
    <property type="entry name" value="Protein_kinase_ATP_BS"/>
</dbReference>
<accession>A0AAD7TK12</accession>
<dbReference type="AlphaFoldDB" id="A0AAD7TK12"/>
<evidence type="ECO:0000256" key="4">
    <source>
        <dbReference type="ARBA" id="ARBA00022777"/>
    </source>
</evidence>
<keyword evidence="5 6" id="KW-0067">ATP-binding</keyword>
<dbReference type="Pfam" id="PF00069">
    <property type="entry name" value="Pkinase"/>
    <property type="match status" value="1"/>
</dbReference>
<evidence type="ECO:0000256" key="6">
    <source>
        <dbReference type="PROSITE-ProRule" id="PRU10141"/>
    </source>
</evidence>
<dbReference type="Gene3D" id="1.10.510.10">
    <property type="entry name" value="Transferase(Phosphotransferase) domain 1"/>
    <property type="match status" value="1"/>
</dbReference>
<dbReference type="GO" id="GO:0043484">
    <property type="term" value="P:regulation of RNA splicing"/>
    <property type="evidence" value="ECO:0007669"/>
    <property type="project" value="TreeGrafter"/>
</dbReference>
<keyword evidence="1" id="KW-0723">Serine/threonine-protein kinase</keyword>
<evidence type="ECO:0000259" key="7">
    <source>
        <dbReference type="PROSITE" id="PS50011"/>
    </source>
</evidence>
<feature type="binding site" evidence="6">
    <location>
        <position position="95"/>
    </location>
    <ligand>
        <name>ATP</name>
        <dbReference type="ChEBI" id="CHEBI:30616"/>
    </ligand>
</feature>
<comment type="caution">
    <text evidence="8">The sequence shown here is derived from an EMBL/GenBank/DDBJ whole genome shotgun (WGS) entry which is preliminary data.</text>
</comment>
<dbReference type="PROSITE" id="PS50011">
    <property type="entry name" value="PROTEIN_KINASE_DOM"/>
    <property type="match status" value="1"/>
</dbReference>
<dbReference type="GO" id="GO:0005634">
    <property type="term" value="C:nucleus"/>
    <property type="evidence" value="ECO:0007669"/>
    <property type="project" value="TreeGrafter"/>
</dbReference>
<organism evidence="8 9">
    <name type="scientific">Trametes cubensis</name>
    <dbReference type="NCBI Taxonomy" id="1111947"/>
    <lineage>
        <taxon>Eukaryota</taxon>
        <taxon>Fungi</taxon>
        <taxon>Dikarya</taxon>
        <taxon>Basidiomycota</taxon>
        <taxon>Agaricomycotina</taxon>
        <taxon>Agaricomycetes</taxon>
        <taxon>Polyporales</taxon>
        <taxon>Polyporaceae</taxon>
        <taxon>Trametes</taxon>
    </lineage>
</organism>
<proteinExistence type="predicted"/>
<evidence type="ECO:0000313" key="8">
    <source>
        <dbReference type="EMBL" id="KAJ8462287.1"/>
    </source>
</evidence>
<protein>
    <recommendedName>
        <fullName evidence="7">Protein kinase domain-containing protein</fullName>
    </recommendedName>
</protein>
<dbReference type="EMBL" id="JAPEVG010000479">
    <property type="protein sequence ID" value="KAJ8462287.1"/>
    <property type="molecule type" value="Genomic_DNA"/>
</dbReference>
<dbReference type="InterPro" id="IPR051175">
    <property type="entry name" value="CLK_kinases"/>
</dbReference>
<name>A0AAD7TK12_9APHY</name>
<dbReference type="Gene3D" id="3.30.200.20">
    <property type="entry name" value="Phosphorylase Kinase, domain 1"/>
    <property type="match status" value="1"/>
</dbReference>
<evidence type="ECO:0000313" key="9">
    <source>
        <dbReference type="Proteomes" id="UP001215151"/>
    </source>
</evidence>
<keyword evidence="3 6" id="KW-0547">Nucleotide-binding</keyword>
<keyword evidence="4" id="KW-0418">Kinase</keyword>
<dbReference type="SMART" id="SM00220">
    <property type="entry name" value="S_TKc"/>
    <property type="match status" value="1"/>
</dbReference>
<feature type="domain" description="Protein kinase" evidence="7">
    <location>
        <begin position="66"/>
        <end position="407"/>
    </location>
</feature>
<evidence type="ECO:0000256" key="5">
    <source>
        <dbReference type="ARBA" id="ARBA00022840"/>
    </source>
</evidence>
<dbReference type="SUPFAM" id="SSF56112">
    <property type="entry name" value="Protein kinase-like (PK-like)"/>
    <property type="match status" value="1"/>
</dbReference>
<evidence type="ECO:0000256" key="1">
    <source>
        <dbReference type="ARBA" id="ARBA00022527"/>
    </source>
</evidence>
<keyword evidence="2" id="KW-0808">Transferase</keyword>
<dbReference type="InterPro" id="IPR011009">
    <property type="entry name" value="Kinase-like_dom_sf"/>
</dbReference>
<evidence type="ECO:0000256" key="3">
    <source>
        <dbReference type="ARBA" id="ARBA00022741"/>
    </source>
</evidence>
<dbReference type="InterPro" id="IPR000719">
    <property type="entry name" value="Prot_kinase_dom"/>
</dbReference>
<sequence>MPEGRKLRAFTAVERELRTPSPPHPPSTVTYPAIDFPELIEEEKLPCYHSKDFYPARVWQVLNSRYQVVGKLGYGAYSTVWLCRDLVGHCYVAVKIFSQYSTEPIQRETGAFEYLNKLATSASFGRKFIRTPLGHFELPADPAGSSKPFQCLVFEPAAASIWEMRQRVLGKRLPENVVKAVVRHVLYGLVYLHQEVKMVYADLQEKNILLSLDDFEALQAFEDAERADPLPYKVVGDRNIYLSRAMKCRTHGRPVLSDFGEARFGRTKYTGNIQPAPYRAPEVILGMPWDETVDIWSLGTMIWDMSQGAHLFETAGEPDSGQHIAQMVSLLGLPPVGFLQRSGTGESWKYFRHWTGAAALPDISLELLENSLEGENKAQFLDFVRRMLKWDPEERHTAHELLQDPWLKRH</sequence>
<dbReference type="GO" id="GO:0005524">
    <property type="term" value="F:ATP binding"/>
    <property type="evidence" value="ECO:0007669"/>
    <property type="project" value="UniProtKB-UniRule"/>
</dbReference>
<evidence type="ECO:0000256" key="2">
    <source>
        <dbReference type="ARBA" id="ARBA00022679"/>
    </source>
</evidence>
<gene>
    <name evidence="8" type="ORF">ONZ51_g10998</name>
</gene>